<evidence type="ECO:0000256" key="2">
    <source>
        <dbReference type="ARBA" id="ARBA00022475"/>
    </source>
</evidence>
<keyword evidence="3" id="KW-0997">Cell inner membrane</keyword>
<dbReference type="CDD" id="cd07984">
    <property type="entry name" value="LPLAT_LABLAT-like"/>
    <property type="match status" value="1"/>
</dbReference>
<evidence type="ECO:0000313" key="8">
    <source>
        <dbReference type="Proteomes" id="UP000006735"/>
    </source>
</evidence>
<keyword evidence="4" id="KW-0808">Transferase</keyword>
<keyword evidence="8" id="KW-1185">Reference proteome</keyword>
<dbReference type="PANTHER" id="PTHR30606:SF9">
    <property type="entry name" value="LIPID A BIOSYNTHESIS LAUROYLTRANSFERASE"/>
    <property type="match status" value="1"/>
</dbReference>
<dbReference type="AlphaFoldDB" id="Q5GUQ3"/>
<keyword evidence="5" id="KW-0472">Membrane</keyword>
<dbReference type="InterPro" id="IPR014548">
    <property type="entry name" value="Ac_Trasf"/>
</dbReference>
<organism evidence="7 8">
    <name type="scientific">Xanthomonas oryzae pv. oryzae (strain KACC10331 / KXO85)</name>
    <dbReference type="NCBI Taxonomy" id="291331"/>
    <lineage>
        <taxon>Bacteria</taxon>
        <taxon>Pseudomonadati</taxon>
        <taxon>Pseudomonadota</taxon>
        <taxon>Gammaproteobacteria</taxon>
        <taxon>Lysobacterales</taxon>
        <taxon>Lysobacteraceae</taxon>
        <taxon>Xanthomonas</taxon>
    </lineage>
</organism>
<sequence>MALPCAACRCSAGQRRTGGGGGDMSKHWKQRPEGGGRFALWLIRGIARHGGRVVGRALLYPITLYFLLVRAPERAASRAYLARVLGRPATLRDVARHIHTFASTILDRVYMLCGQMQRFRVDISGLDQLHTQMDRGRGVLIFGSHLGSFDALRVLATERPDVQVKVVLDKAHNRAMTDLLGALNPQLAANIIDAGMDATSIVMAIKEATDAGALVALLIDRPREGDPALPAMFLGRNAMFPTSPWLIAAALKVPVVLAFGLYHGGNHYELAFETFSEGLDVPHRQRAPMLAVLMRDYAARLEHYTCYAPYNWFNFYDFWNTHHADVPHPAVDADTAVQRRTAMRRTA</sequence>
<reference evidence="7 8" key="1">
    <citation type="journal article" date="2005" name="Nucleic Acids Res.">
        <title>The genome sequence of Xanthomonas oryzae pathovar oryzae KACC10331, the bacterial blight pathogen of rice.</title>
        <authorList>
            <person name="Lee B.M."/>
            <person name="Park Y.J."/>
            <person name="Park D.S."/>
            <person name="Kang H.W."/>
            <person name="Kim J.G."/>
            <person name="Song E.S."/>
            <person name="Park I.C."/>
            <person name="Yoon U.H."/>
            <person name="Hahn J.H."/>
            <person name="Koo B.S."/>
            <person name="Lee G.B."/>
            <person name="Kim H."/>
            <person name="Park H.S."/>
            <person name="Yoon K.O."/>
            <person name="Kim J.H."/>
            <person name="Jung C.H."/>
            <person name="Koh N.H."/>
            <person name="Seo J.S."/>
            <person name="Go S.J."/>
        </authorList>
    </citation>
    <scope>NUCLEOTIDE SEQUENCE [LARGE SCALE GENOMIC DNA]</scope>
    <source>
        <strain evidence="8">KACC10331 / KXO85</strain>
    </source>
</reference>
<dbReference type="InterPro" id="IPR004960">
    <property type="entry name" value="LipA_acyltrans"/>
</dbReference>
<dbReference type="GO" id="GO:0005886">
    <property type="term" value="C:plasma membrane"/>
    <property type="evidence" value="ECO:0007669"/>
    <property type="project" value="UniProtKB-SubCell"/>
</dbReference>
<dbReference type="PANTHER" id="PTHR30606">
    <property type="entry name" value="LIPID A BIOSYNTHESIS LAUROYL ACYLTRANSFERASE"/>
    <property type="match status" value="1"/>
</dbReference>
<evidence type="ECO:0000256" key="1">
    <source>
        <dbReference type="ARBA" id="ARBA00004533"/>
    </source>
</evidence>
<evidence type="ECO:0000256" key="4">
    <source>
        <dbReference type="ARBA" id="ARBA00022679"/>
    </source>
</evidence>
<accession>Q5GUQ3</accession>
<dbReference type="Pfam" id="PF03279">
    <property type="entry name" value="Lip_A_acyltrans"/>
    <property type="match status" value="1"/>
</dbReference>
<evidence type="ECO:0000256" key="6">
    <source>
        <dbReference type="ARBA" id="ARBA00023315"/>
    </source>
</evidence>
<keyword evidence="2" id="KW-1003">Cell membrane</keyword>
<evidence type="ECO:0000256" key="5">
    <source>
        <dbReference type="ARBA" id="ARBA00023136"/>
    </source>
</evidence>
<dbReference type="GO" id="GO:0016746">
    <property type="term" value="F:acyltransferase activity"/>
    <property type="evidence" value="ECO:0007669"/>
    <property type="project" value="UniProtKB-KW"/>
</dbReference>
<keyword evidence="6 7" id="KW-0012">Acyltransferase</keyword>
<evidence type="ECO:0000313" key="7">
    <source>
        <dbReference type="EMBL" id="AAW77570.1"/>
    </source>
</evidence>
<dbReference type="HOGENOM" id="CLU_049421_2_1_6"/>
<name>Q5GUQ3_XANOR</name>
<dbReference type="Proteomes" id="UP000006735">
    <property type="component" value="Chromosome"/>
</dbReference>
<dbReference type="STRING" id="291331.XOO4316"/>
<comment type="subcellular location">
    <subcellularLocation>
        <location evidence="1">Cell inner membrane</location>
    </subcellularLocation>
</comment>
<dbReference type="EMBL" id="AE013598">
    <property type="protein sequence ID" value="AAW77570.1"/>
    <property type="molecule type" value="Genomic_DNA"/>
</dbReference>
<dbReference type="KEGG" id="xoo:XOO4316"/>
<gene>
    <name evidence="7" type="ordered locus">XOO4316</name>
</gene>
<dbReference type="GO" id="GO:0009247">
    <property type="term" value="P:glycolipid biosynthetic process"/>
    <property type="evidence" value="ECO:0007669"/>
    <property type="project" value="UniProtKB-ARBA"/>
</dbReference>
<dbReference type="PIRSF" id="PIRSF028561">
    <property type="entry name" value="Ac_Trasf"/>
    <property type="match status" value="1"/>
</dbReference>
<evidence type="ECO:0000256" key="3">
    <source>
        <dbReference type="ARBA" id="ARBA00022519"/>
    </source>
</evidence>
<proteinExistence type="predicted"/>
<protein>
    <submittedName>
        <fullName evidence="7">Acyltransferase</fullName>
    </submittedName>
</protein>